<dbReference type="Gene3D" id="1.10.10.10">
    <property type="entry name" value="Winged helix-like DNA-binding domain superfamily/Winged helix DNA-binding domain"/>
    <property type="match status" value="1"/>
</dbReference>
<dbReference type="GO" id="GO:0006355">
    <property type="term" value="P:regulation of DNA-templated transcription"/>
    <property type="evidence" value="ECO:0007669"/>
    <property type="project" value="UniProtKB-ARBA"/>
</dbReference>
<dbReference type="InterPro" id="IPR019888">
    <property type="entry name" value="Tscrpt_reg_AsnC-like"/>
</dbReference>
<dbReference type="InterPro" id="IPR011991">
    <property type="entry name" value="ArsR-like_HTH"/>
</dbReference>
<dbReference type="PRINTS" id="PR00033">
    <property type="entry name" value="HTHASNC"/>
</dbReference>
<organism evidence="5 6">
    <name type="scientific">Aureimonas pseudogalii</name>
    <dbReference type="NCBI Taxonomy" id="1744844"/>
    <lineage>
        <taxon>Bacteria</taxon>
        <taxon>Pseudomonadati</taxon>
        <taxon>Pseudomonadota</taxon>
        <taxon>Alphaproteobacteria</taxon>
        <taxon>Hyphomicrobiales</taxon>
        <taxon>Aurantimonadaceae</taxon>
        <taxon>Aureimonas</taxon>
    </lineage>
</organism>
<keyword evidence="3" id="KW-0804">Transcription</keyword>
<dbReference type="AlphaFoldDB" id="A0A7W6H320"/>
<dbReference type="InterPro" id="IPR036388">
    <property type="entry name" value="WH-like_DNA-bd_sf"/>
</dbReference>
<dbReference type="Proteomes" id="UP000542776">
    <property type="component" value="Unassembled WGS sequence"/>
</dbReference>
<dbReference type="GO" id="GO:0005829">
    <property type="term" value="C:cytosol"/>
    <property type="evidence" value="ECO:0007669"/>
    <property type="project" value="TreeGrafter"/>
</dbReference>
<accession>A0A7W6H320</accession>
<sequence>MLDDRDHLLLTLLQDDADRPVAELAERTALSPSACSRRIQRLRDEGYVLRRVALVDRARINLPTTIFVIVKTSQHESGWLEEFRAAVNAVPEIVEVHRLTGNFDYILKLVLPHVEHYDVVYKRLVGRVSLFEMSAYISMETVKSQTALPTRYA</sequence>
<dbReference type="SUPFAM" id="SSF54909">
    <property type="entry name" value="Dimeric alpha+beta barrel"/>
    <property type="match status" value="1"/>
</dbReference>
<comment type="caution">
    <text evidence="5">The sequence shown here is derived from an EMBL/GenBank/DDBJ whole genome shotgun (WGS) entry which is preliminary data.</text>
</comment>
<reference evidence="5 6" key="1">
    <citation type="submission" date="2020-08" db="EMBL/GenBank/DDBJ databases">
        <title>Genomic Encyclopedia of Type Strains, Phase IV (KMG-IV): sequencing the most valuable type-strain genomes for metagenomic binning, comparative biology and taxonomic classification.</title>
        <authorList>
            <person name="Goeker M."/>
        </authorList>
    </citation>
    <scope>NUCLEOTIDE SEQUENCE [LARGE SCALE GENOMIC DNA]</scope>
    <source>
        <strain evidence="5 6">DSM 102238</strain>
    </source>
</reference>
<dbReference type="InterPro" id="IPR000485">
    <property type="entry name" value="AsnC-type_HTH_dom"/>
</dbReference>
<keyword evidence="2" id="KW-0238">DNA-binding</keyword>
<dbReference type="SMART" id="SM00344">
    <property type="entry name" value="HTH_ASNC"/>
    <property type="match status" value="1"/>
</dbReference>
<evidence type="ECO:0000313" key="6">
    <source>
        <dbReference type="Proteomes" id="UP000542776"/>
    </source>
</evidence>
<dbReference type="PROSITE" id="PS00519">
    <property type="entry name" value="HTH_ASNC_1"/>
    <property type="match status" value="1"/>
</dbReference>
<keyword evidence="1" id="KW-0805">Transcription regulation</keyword>
<dbReference type="Gene3D" id="3.30.70.920">
    <property type="match status" value="1"/>
</dbReference>
<evidence type="ECO:0000256" key="1">
    <source>
        <dbReference type="ARBA" id="ARBA00023015"/>
    </source>
</evidence>
<dbReference type="EMBL" id="JACIEK010000002">
    <property type="protein sequence ID" value="MBB3997576.1"/>
    <property type="molecule type" value="Genomic_DNA"/>
</dbReference>
<dbReference type="InterPro" id="IPR036390">
    <property type="entry name" value="WH_DNA-bd_sf"/>
</dbReference>
<keyword evidence="6" id="KW-1185">Reference proteome</keyword>
<protein>
    <submittedName>
        <fullName evidence="5">Lrp/AsnC family transcriptional regulator</fullName>
    </submittedName>
</protein>
<name>A0A7W6H320_9HYPH</name>
<dbReference type="GO" id="GO:0043200">
    <property type="term" value="P:response to amino acid"/>
    <property type="evidence" value="ECO:0007669"/>
    <property type="project" value="TreeGrafter"/>
</dbReference>
<dbReference type="InterPro" id="IPR011008">
    <property type="entry name" value="Dimeric_a/b-barrel"/>
</dbReference>
<proteinExistence type="predicted"/>
<evidence type="ECO:0000256" key="3">
    <source>
        <dbReference type="ARBA" id="ARBA00023163"/>
    </source>
</evidence>
<dbReference type="RefSeq" id="WP_183199127.1">
    <property type="nucleotide sequence ID" value="NZ_JACIEK010000002.1"/>
</dbReference>
<gene>
    <name evidence="5" type="ORF">GGR04_001412</name>
</gene>
<evidence type="ECO:0000259" key="4">
    <source>
        <dbReference type="PROSITE" id="PS50956"/>
    </source>
</evidence>
<evidence type="ECO:0000256" key="2">
    <source>
        <dbReference type="ARBA" id="ARBA00023125"/>
    </source>
</evidence>
<dbReference type="SUPFAM" id="SSF46785">
    <property type="entry name" value="Winged helix' DNA-binding domain"/>
    <property type="match status" value="1"/>
</dbReference>
<dbReference type="InterPro" id="IPR019885">
    <property type="entry name" value="Tscrpt_reg_HTH_AsnC-type_CS"/>
</dbReference>
<dbReference type="GO" id="GO:0043565">
    <property type="term" value="F:sequence-specific DNA binding"/>
    <property type="evidence" value="ECO:0007669"/>
    <property type="project" value="InterPro"/>
</dbReference>
<dbReference type="PANTHER" id="PTHR30154">
    <property type="entry name" value="LEUCINE-RESPONSIVE REGULATORY PROTEIN"/>
    <property type="match status" value="1"/>
</dbReference>
<evidence type="ECO:0000313" key="5">
    <source>
        <dbReference type="EMBL" id="MBB3997576.1"/>
    </source>
</evidence>
<dbReference type="Pfam" id="PF01037">
    <property type="entry name" value="AsnC_trans_reg"/>
    <property type="match status" value="1"/>
</dbReference>
<dbReference type="CDD" id="cd00090">
    <property type="entry name" value="HTH_ARSR"/>
    <property type="match status" value="1"/>
</dbReference>
<dbReference type="InterPro" id="IPR019887">
    <property type="entry name" value="Tscrpt_reg_AsnC/Lrp_C"/>
</dbReference>
<dbReference type="Pfam" id="PF13412">
    <property type="entry name" value="HTH_24"/>
    <property type="match status" value="1"/>
</dbReference>
<dbReference type="PANTHER" id="PTHR30154:SF17">
    <property type="entry name" value="DNA-BINDING TRANSCRIPTIONAL ACTIVATOR DECR"/>
    <property type="match status" value="1"/>
</dbReference>
<feature type="domain" description="HTH asnC-type" evidence="4">
    <location>
        <begin position="2"/>
        <end position="63"/>
    </location>
</feature>
<dbReference type="PROSITE" id="PS50956">
    <property type="entry name" value="HTH_ASNC_2"/>
    <property type="match status" value="1"/>
</dbReference>